<evidence type="ECO:0000313" key="3">
    <source>
        <dbReference type="Proteomes" id="UP000196027"/>
    </source>
</evidence>
<dbReference type="RefSeq" id="WP_087460200.1">
    <property type="nucleotide sequence ID" value="NZ_CP021425.1"/>
</dbReference>
<dbReference type="GO" id="GO:0012505">
    <property type="term" value="C:endomembrane system"/>
    <property type="evidence" value="ECO:0007669"/>
    <property type="project" value="TreeGrafter"/>
</dbReference>
<organism evidence="2 3">
    <name type="scientific">Oleiphilus messinensis</name>
    <dbReference type="NCBI Taxonomy" id="141451"/>
    <lineage>
        <taxon>Bacteria</taxon>
        <taxon>Pseudomonadati</taxon>
        <taxon>Pseudomonadota</taxon>
        <taxon>Gammaproteobacteria</taxon>
        <taxon>Oceanospirillales</taxon>
        <taxon>Oleiphilaceae</taxon>
        <taxon>Oleiphilus</taxon>
    </lineage>
</organism>
<name>A0A1Y0I3K8_9GAMM</name>
<keyword evidence="3" id="KW-1185">Reference proteome</keyword>
<dbReference type="Pfam" id="PF01425">
    <property type="entry name" value="Amidase"/>
    <property type="match status" value="1"/>
</dbReference>
<dbReference type="Proteomes" id="UP000196027">
    <property type="component" value="Chromosome"/>
</dbReference>
<dbReference type="PIRSF" id="PIRSF001221">
    <property type="entry name" value="Amidase_fungi"/>
    <property type="match status" value="1"/>
</dbReference>
<dbReference type="InterPro" id="IPR036928">
    <property type="entry name" value="AS_sf"/>
</dbReference>
<dbReference type="OrthoDB" id="8872210at2"/>
<dbReference type="Gene3D" id="3.90.1300.10">
    <property type="entry name" value="Amidase signature (AS) domain"/>
    <property type="match status" value="1"/>
</dbReference>
<dbReference type="PANTHER" id="PTHR43372:SF4">
    <property type="entry name" value="FATTY-ACID AMIDE HYDROLASE 2"/>
    <property type="match status" value="1"/>
</dbReference>
<protein>
    <submittedName>
        <fullName evidence="2">Glutamyl-tRNA(Gln) amidotransferase subunit A</fullName>
    </submittedName>
</protein>
<evidence type="ECO:0000313" key="2">
    <source>
        <dbReference type="EMBL" id="ARU55057.1"/>
    </source>
</evidence>
<dbReference type="SUPFAM" id="SSF75304">
    <property type="entry name" value="Amidase signature (AS) enzymes"/>
    <property type="match status" value="1"/>
</dbReference>
<evidence type="ECO:0000259" key="1">
    <source>
        <dbReference type="Pfam" id="PF01425"/>
    </source>
</evidence>
<dbReference type="GO" id="GO:0016740">
    <property type="term" value="F:transferase activity"/>
    <property type="evidence" value="ECO:0007669"/>
    <property type="project" value="UniProtKB-KW"/>
</dbReference>
<sequence>MTNLDLNTASAGAIISGMKAGELRSRDVLEHFLARLEQHNPSLNAVVAQNIEIAREQARLADVKQQSGATLGALHGLPVTIKDTYEVVGMPTVCGSSSLREHLSKRNAVAVQKMIDAGAIVFGKTNVPRFATDFQSYNSVYGQTNNPWNLQCTPGGSSGGAAAALAAGITPIELGSDIGGSIRTPAHYCGVYGHKPTQGVISLRGHIPGPPGVLSEPDLAVAGPLARCAEDLELLMSVVQGCTEIEARRGPVKLPRCTKKKPAQFRVRFWMDETLCPLDASVMNAYSHLLDVMKSAGIQVDIGAPEEFSFERVYKLYLRLLGAQLSNTAGKWQRLQLKAAGPLIQRFGEYFGAGAHMEEFFAGMAMSYADWQRCNERRWRLIEKSEYLFSQYDVLLTPIVPTTAITHDNERAVHRRQIRVNGRTRPYTDHLPWIALATALGLPATSAPIAVSSQGMPINIQIVGARYRDANCFAFAKVLASLTGPIARPAAFF</sequence>
<dbReference type="InterPro" id="IPR023631">
    <property type="entry name" value="Amidase_dom"/>
</dbReference>
<dbReference type="AlphaFoldDB" id="A0A1Y0I3K8"/>
<keyword evidence="2" id="KW-0808">Transferase</keyword>
<feature type="domain" description="Amidase" evidence="1">
    <location>
        <begin position="27"/>
        <end position="472"/>
    </location>
</feature>
<accession>A0A1Y0I3K8</accession>
<gene>
    <name evidence="2" type="ORF">OLMES_0970</name>
</gene>
<reference evidence="2 3" key="1">
    <citation type="submission" date="2017-05" db="EMBL/GenBank/DDBJ databases">
        <title>Genomic insights into alkan degradation activity of Oleiphilus messinensis.</title>
        <authorList>
            <person name="Kozyavkin S.A."/>
            <person name="Slesarev A.I."/>
            <person name="Golyshin P.N."/>
            <person name="Korzhenkov A."/>
            <person name="Golyshina O.N."/>
            <person name="Toshchakov S.V."/>
        </authorList>
    </citation>
    <scope>NUCLEOTIDE SEQUENCE [LARGE SCALE GENOMIC DNA]</scope>
    <source>
        <strain evidence="2 3">ME102</strain>
    </source>
</reference>
<dbReference type="InterPro" id="IPR052739">
    <property type="entry name" value="FAAH2"/>
</dbReference>
<proteinExistence type="predicted"/>
<dbReference type="EMBL" id="CP021425">
    <property type="protein sequence ID" value="ARU55057.1"/>
    <property type="molecule type" value="Genomic_DNA"/>
</dbReference>
<dbReference type="KEGG" id="ome:OLMES_0970"/>
<dbReference type="PANTHER" id="PTHR43372">
    <property type="entry name" value="FATTY-ACID AMIDE HYDROLASE"/>
    <property type="match status" value="1"/>
</dbReference>